<proteinExistence type="predicted"/>
<name>A0ACB7CF92_9ASCO</name>
<dbReference type="EMBL" id="JABTEG010000001">
    <property type="protein sequence ID" value="KAG4306251.1"/>
    <property type="molecule type" value="Genomic_DNA"/>
</dbReference>
<sequence>MGKKSVIQLPFCEDLAEFLSVLKVMIAAKVKERAGPEFRCVLVDEGVFVCICEPDEGVLSFSDVDQLVAQMTEVLSFVDGVSIAEDASSVRPVTDTEIVLFSSLYYLQRRGEWNERGQDIRLVRWFDSFSRLPAVCEGVQNATAFMEKTLVFPPYKDLAWFMAFSDPSRRLRSTVQIISRIDKGKGERNVLITSALPYVNNVPHLGNIVGSVLSADVFSRARSVNTLFISGTDEYGTATETKALEQNITPKELCDKYHKIHDEIYKWFEIDFDFFGRTTTQKQTEIASDIFMDLYNNGFLEEKIIRQFYCEKHQGFLADRYIQGICPKCLCDKGARGDQCDSCGQLLDPFELKEPSCKLDGEKPVERETNHIFILLNKLQSEVEAWVKESSKAGKWSSNSISITSNFLKMGLEPRCITRDLKWGTPVCDKVPNMEKKVLYVWFDATIGYISITANYIENWLEWWKNPDDVQLYQFMGKDNVPFHTIIFPSTLIGTKKKWTMLHHLSTTEYLKYENGKFSKSRGVGVFGDNVQKTNVSPSVWRYYLLVSRPEVSDTEFSWDEFVQRNNSELLANLGNFVNRVVKFVNMKYGDIVPGYIEYNSESKEGARFLELKRDINRILGHYIESMDAVKIRSSLRLVLDFSSRGNLFLQANKLNNALFDENPQMCADVIGYMINLIYLISSCIAPFMPSTSKSIVEQLNVPEKCISDTWNLDILPGHKINKAQHLFSKIDEKMANVWRECFGKMEGTPSLGFPINSQVPPVARVSMPFSFVFAKNTFNDIRGEVKYAVSALPPWLRFDPHSRKFYGTPSKSDVGVVRFNLTATDTVGTGINPVIFVVTSESPPSVKIPLDQQLRMYGTVDSNGAFIITSSKKFDFRLNKDTFRSGGGKILTYYCVSGDNTPLPSWIKFDPISFRVWGVSPVVESDVAPPLYFSFKIIASDVLGFSGSEASFSMMIMSQHLQLKQTYYFAEAIVGYLFVFPIPFLSLTRGGVSIPQEEIPTLKVSVVSSWIIFDKSKLALVGTPTSNDPSEDVLVSIMDRNSYKVTLYVKVNVIGHKKVPTGTIDHIKPCPSSGISSGYSVPFLPDVPVIVGKPFSFQIGDPSRLSSFDKVDVSCIPKEASSWLRFNRYSMRLSGTAPTEGNVSIRVHTMIYSSGENYDQYFVVYANKDTKHVNKTTFPSIIVLGIIVPVILIIRIRKKTRFSPSNRYISRPILSDARYGQWPMMNERTWDEPQRLSAFDIFKSTSGNGLSGFVAEVKEEPTNTDPDSGITPKKTNEKTKLISPYSIRVLPIKEDSFKEDFFKAPAYTSKDILQSSPNQVDAPPQTSIGPPGYGMPHRSWRRTTLSSSFWPGSQNYHDSRTNAGIRNASASESFTVKLVNDSTSHSDTSSGVISNVISSSTPSYDSSKELSGKSSNSKVTVGSYLDDSTVLRECENQTKEIDDTRRFRKSGLHVSKVRPWSTQTDDTDSIDATSFISSEHSRNEFLYDENDNPRLSSINESRSARLGSFNMSDSNSVQYRIATKVPTPLHSYMQTPPKADAISTFHRKGSLIMKQAVLDRPKMFEYSRSHKASQQSRSLKKHSQKGGDDTLLFGLSDMQGWRISMEDSHAAVLQLNGGSGKDKVSFFGVYDGHGGDAVAQYSGEHVHRIISQDTSFIAGDYEKALKNGFLNTDKAIREEPRFKEDPSGCTASVVLITGDGRANAGDSRSVLCAKGEAKPLSFDHKPQNEVEKARICAAGGFVDFGRVNGNLALSRAIGDFEFKKNADLPPEQQIVTAYPDVTKHILDEDDEFLVLACDGIWDCQTSQAVVEFVRRGIAAKQELHKICENLMDNCLASSSEMGGLGCDNMTVIIVGFLQGKTKEEWYDMIAKRVESEDGPYSASEYEEFRGSRYSYNHWNNNHQIENYYEENNKGEMQDETSVSFENHIFGYPSRILVLDNHSDILTDHDDISPEINDCVNEFENEPDVEHDGCEETDSL</sequence>
<dbReference type="Proteomes" id="UP000768646">
    <property type="component" value="Unassembled WGS sequence"/>
</dbReference>
<reference evidence="1 2" key="1">
    <citation type="journal article" date="2021" name="Commun. Biol.">
        <title>Genomic insights into the host specific adaptation of the Pneumocystis genus.</title>
        <authorList>
            <person name="Cisse O.H."/>
            <person name="Ma L."/>
            <person name="Dekker J.P."/>
            <person name="Khil P.P."/>
            <person name="Youn J.-H."/>
            <person name="Brenchley J.M."/>
            <person name="Blair R."/>
            <person name="Pahar B."/>
            <person name="Chabe M."/>
            <person name="Van Rompay K.K.A."/>
            <person name="Keesler R."/>
            <person name="Sukura A."/>
            <person name="Hirsch V."/>
            <person name="Kutty G."/>
            <person name="Liu Y."/>
            <person name="Peng L."/>
            <person name="Chen J."/>
            <person name="Song J."/>
            <person name="Weissenbacher-Lang C."/>
            <person name="Xu J."/>
            <person name="Upham N.S."/>
            <person name="Stajich J.E."/>
            <person name="Cuomo C.A."/>
            <person name="Cushion M.T."/>
            <person name="Kovacs J.A."/>
        </authorList>
    </citation>
    <scope>NUCLEOTIDE SEQUENCE [LARGE SCALE GENOMIC DNA]</scope>
    <source>
        <strain evidence="1 2">RABM</strain>
    </source>
</reference>
<keyword evidence="2" id="KW-1185">Reference proteome</keyword>
<accession>A0ACB7CF92</accession>
<organism evidence="1 2">
    <name type="scientific">Pneumocystis oryctolagi</name>
    <dbReference type="NCBI Taxonomy" id="42067"/>
    <lineage>
        <taxon>Eukaryota</taxon>
        <taxon>Fungi</taxon>
        <taxon>Dikarya</taxon>
        <taxon>Ascomycota</taxon>
        <taxon>Taphrinomycotina</taxon>
        <taxon>Pneumocystomycetes</taxon>
        <taxon>Pneumocystaceae</taxon>
        <taxon>Pneumocystis</taxon>
    </lineage>
</organism>
<comment type="caution">
    <text evidence="1">The sequence shown here is derived from an EMBL/GenBank/DDBJ whole genome shotgun (WGS) entry which is preliminary data.</text>
</comment>
<protein>
    <submittedName>
        <fullName evidence="1">Uncharacterized protein</fullName>
    </submittedName>
</protein>
<evidence type="ECO:0000313" key="1">
    <source>
        <dbReference type="EMBL" id="KAG4306251.1"/>
    </source>
</evidence>
<gene>
    <name evidence="1" type="ORF">PORY_000239</name>
</gene>
<evidence type="ECO:0000313" key="2">
    <source>
        <dbReference type="Proteomes" id="UP000768646"/>
    </source>
</evidence>